<accession>A0A914EKF3</accession>
<keyword evidence="1" id="KW-0808">Transferase</keyword>
<evidence type="ECO:0000256" key="5">
    <source>
        <dbReference type="PIRSR" id="PIRSR637359-3"/>
    </source>
</evidence>
<feature type="disulfide bond" evidence="5">
    <location>
        <begin position="221"/>
        <end position="231"/>
    </location>
</feature>
<evidence type="ECO:0000256" key="3">
    <source>
        <dbReference type="PIRSR" id="PIRSR637359-1"/>
    </source>
</evidence>
<evidence type="ECO:0000313" key="8">
    <source>
        <dbReference type="WBParaSite" id="ACRNAN_scaffold8374.g10334.t1"/>
    </source>
</evidence>
<protein>
    <submittedName>
        <fullName evidence="8">Sulfotransferase domain-containing protein</fullName>
    </submittedName>
</protein>
<name>A0A914EKF3_9BILA</name>
<evidence type="ECO:0000256" key="2">
    <source>
        <dbReference type="ARBA" id="ARBA00023180"/>
    </source>
</evidence>
<keyword evidence="7" id="KW-1185">Reference proteome</keyword>
<dbReference type="InterPro" id="IPR027417">
    <property type="entry name" value="P-loop_NTPase"/>
</dbReference>
<evidence type="ECO:0000259" key="6">
    <source>
        <dbReference type="Pfam" id="PF00685"/>
    </source>
</evidence>
<dbReference type="WBParaSite" id="ACRNAN_scaffold8374.g10334.t1">
    <property type="protein sequence ID" value="ACRNAN_scaffold8374.g10334.t1"/>
    <property type="gene ID" value="ACRNAN_scaffold8374.g10334"/>
</dbReference>
<dbReference type="InterPro" id="IPR037359">
    <property type="entry name" value="NST/OST"/>
</dbReference>
<feature type="binding site" evidence="4">
    <location>
        <begin position="22"/>
        <end position="26"/>
    </location>
    <ligand>
        <name>3'-phosphoadenylyl sulfate</name>
        <dbReference type="ChEBI" id="CHEBI:58339"/>
    </ligand>
</feature>
<dbReference type="PANTHER" id="PTHR10605:SF72">
    <property type="entry name" value="HEPARAN SULFATE 3-O SULFOTRANSFERASE-B, ISOFORM A"/>
    <property type="match status" value="1"/>
</dbReference>
<dbReference type="SUPFAM" id="SSF52540">
    <property type="entry name" value="P-loop containing nucleoside triphosphate hydrolases"/>
    <property type="match status" value="1"/>
</dbReference>
<sequence length="273" mass="31692">MDRPLKTSGPSLLNAIIIGVKKCGTRALLEFLKLNPKIKAPGPEVHFFDKNYDLGYDWYRQQMPFTSPGQITLEKSPAYFVGKLVPERVHKMNPRIKLIVVVRNPITRAISDFTQAVTRKRRHIGSTRFEDLATCPTNGTRRASCSKGVSHNWNALKIGIYHRFLRKWLEYFPRKQFLFIDGERLITDPATEIRKAEKFLGLTPTIKSTNFVKDPVKGFPCVKRFDATIHCLGKSKGRTHPKVMPDVIHRLEEFYQPENERFFELIGQRFKWF</sequence>
<feature type="binding site" evidence="4">
    <location>
        <begin position="236"/>
        <end position="240"/>
    </location>
    <ligand>
        <name>3'-phosphoadenylyl sulfate</name>
        <dbReference type="ChEBI" id="CHEBI:58339"/>
    </ligand>
</feature>
<evidence type="ECO:0000313" key="7">
    <source>
        <dbReference type="Proteomes" id="UP000887540"/>
    </source>
</evidence>
<organism evidence="7 8">
    <name type="scientific">Acrobeloides nanus</name>
    <dbReference type="NCBI Taxonomy" id="290746"/>
    <lineage>
        <taxon>Eukaryota</taxon>
        <taxon>Metazoa</taxon>
        <taxon>Ecdysozoa</taxon>
        <taxon>Nematoda</taxon>
        <taxon>Chromadorea</taxon>
        <taxon>Rhabditida</taxon>
        <taxon>Tylenchina</taxon>
        <taxon>Cephalobomorpha</taxon>
        <taxon>Cephaloboidea</taxon>
        <taxon>Cephalobidae</taxon>
        <taxon>Acrobeloides</taxon>
    </lineage>
</organism>
<proteinExistence type="predicted"/>
<dbReference type="Gene3D" id="3.40.50.300">
    <property type="entry name" value="P-loop containing nucleotide triphosphate hydrolases"/>
    <property type="match status" value="1"/>
</dbReference>
<reference evidence="8" key="1">
    <citation type="submission" date="2022-11" db="UniProtKB">
        <authorList>
            <consortium name="WormBaseParasite"/>
        </authorList>
    </citation>
    <scope>IDENTIFICATION</scope>
</reference>
<feature type="binding site" evidence="4">
    <location>
        <position position="111"/>
    </location>
    <ligand>
        <name>3'-phosphoadenylyl sulfate</name>
        <dbReference type="ChEBI" id="CHEBI:58339"/>
    </ligand>
</feature>
<dbReference type="Pfam" id="PF00685">
    <property type="entry name" value="Sulfotransfer_1"/>
    <property type="match status" value="1"/>
</dbReference>
<dbReference type="GO" id="GO:0008467">
    <property type="term" value="F:[heparan sulfate]-glucosamine 3-sulfotransferase activity"/>
    <property type="evidence" value="ECO:0007669"/>
    <property type="project" value="TreeGrafter"/>
</dbReference>
<evidence type="ECO:0000256" key="1">
    <source>
        <dbReference type="ARBA" id="ARBA00022679"/>
    </source>
</evidence>
<dbReference type="InterPro" id="IPR000863">
    <property type="entry name" value="Sulfotransferase_dom"/>
</dbReference>
<feature type="binding site" evidence="4">
    <location>
        <position position="103"/>
    </location>
    <ligand>
        <name>3'-phosphoadenylyl sulfate</name>
        <dbReference type="ChEBI" id="CHEBI:58339"/>
    </ligand>
</feature>
<dbReference type="AlphaFoldDB" id="A0A914EKF3"/>
<keyword evidence="5" id="KW-1015">Disulfide bond</keyword>
<dbReference type="Proteomes" id="UP000887540">
    <property type="component" value="Unplaced"/>
</dbReference>
<feature type="domain" description="Sulfotransferase" evidence="6">
    <location>
        <begin position="15"/>
        <end position="258"/>
    </location>
</feature>
<dbReference type="PANTHER" id="PTHR10605">
    <property type="entry name" value="HEPARAN SULFATE SULFOTRANSFERASE"/>
    <property type="match status" value="1"/>
</dbReference>
<keyword evidence="2" id="KW-0325">Glycoprotein</keyword>
<feature type="active site" description="For sulfotransferase activity" evidence="3">
    <location>
        <position position="22"/>
    </location>
</feature>
<evidence type="ECO:0000256" key="4">
    <source>
        <dbReference type="PIRSR" id="PIRSR637359-2"/>
    </source>
</evidence>